<feature type="compositionally biased region" description="Low complexity" evidence="1">
    <location>
        <begin position="88"/>
        <end position="107"/>
    </location>
</feature>
<name>A0ABY6Q1T4_9ACTN</name>
<feature type="region of interest" description="Disordered" evidence="1">
    <location>
        <begin position="82"/>
        <end position="108"/>
    </location>
</feature>
<dbReference type="RefSeq" id="WP_265546818.1">
    <property type="nucleotide sequence ID" value="NZ_CP098740.1"/>
</dbReference>
<reference evidence="2" key="1">
    <citation type="journal article" date="2022" name="Front. Microbiol.">
        <title>Mirubactin C rescues the lethal effect of cell wall biosynthesis mutations in Bacillus subtilis.</title>
        <authorList>
            <person name="Kepplinger B."/>
            <person name="Wen X."/>
            <person name="Tyler A.R."/>
            <person name="Kim B.Y."/>
            <person name="Brown J."/>
            <person name="Banks P."/>
            <person name="Dashti Y."/>
            <person name="Mackenzie E.S."/>
            <person name="Wills C."/>
            <person name="Kawai Y."/>
            <person name="Waldron K.J."/>
            <person name="Allenby N.E.E."/>
            <person name="Wu L.J."/>
            <person name="Hall M.J."/>
            <person name="Errington J."/>
        </authorList>
    </citation>
    <scope>NUCLEOTIDE SEQUENCE</scope>
    <source>
        <strain evidence="2">MDA8-470</strain>
    </source>
</reference>
<dbReference type="InterPro" id="IPR046204">
    <property type="entry name" value="DUF6237"/>
</dbReference>
<dbReference type="Proteomes" id="UP001164963">
    <property type="component" value="Chromosome"/>
</dbReference>
<evidence type="ECO:0000313" key="2">
    <source>
        <dbReference type="EMBL" id="UZK58240.1"/>
    </source>
</evidence>
<protein>
    <submittedName>
        <fullName evidence="2">Uncharacterized protein</fullName>
    </submittedName>
</protein>
<accession>A0ABY6Q1T4</accession>
<proteinExistence type="predicted"/>
<evidence type="ECO:0000313" key="3">
    <source>
        <dbReference type="Proteomes" id="UP001164963"/>
    </source>
</evidence>
<dbReference type="EMBL" id="CP098740">
    <property type="protein sequence ID" value="UZK58240.1"/>
    <property type="molecule type" value="Genomic_DNA"/>
</dbReference>
<dbReference type="Pfam" id="PF19750">
    <property type="entry name" value="DUF6237"/>
    <property type="match status" value="1"/>
</dbReference>
<gene>
    <name evidence="2" type="ORF">NEH16_32900</name>
</gene>
<keyword evidence="3" id="KW-1185">Reference proteome</keyword>
<organism evidence="2 3">
    <name type="scientific">Streptomyces drozdowiczii</name>
    <dbReference type="NCBI Taxonomy" id="202862"/>
    <lineage>
        <taxon>Bacteria</taxon>
        <taxon>Bacillati</taxon>
        <taxon>Actinomycetota</taxon>
        <taxon>Actinomycetes</taxon>
        <taxon>Kitasatosporales</taxon>
        <taxon>Streptomycetaceae</taxon>
        <taxon>Streptomyces</taxon>
    </lineage>
</organism>
<evidence type="ECO:0000256" key="1">
    <source>
        <dbReference type="SAM" id="MobiDB-lite"/>
    </source>
</evidence>
<sequence length="115" mass="12319">MSTNAPECGWDQAVFRCGRCGAQNTATTEADYLKAIDTHSDAHAVWDRLNPIERDGITSILRTILSAPELALELLALADRQSARGQGRQAAPPTGRTPTATQATAAPSITIRLDF</sequence>